<comment type="caution">
    <text evidence="1">The sequence shown here is derived from an EMBL/GenBank/DDBJ whole genome shotgun (WGS) entry which is preliminary data.</text>
</comment>
<reference evidence="1 2" key="1">
    <citation type="submission" date="2013-08" db="EMBL/GenBank/DDBJ databases">
        <authorList>
            <person name="Weinstock G."/>
            <person name="Sodergren E."/>
            <person name="Wylie T."/>
            <person name="Fulton L."/>
            <person name="Fulton R."/>
            <person name="Fronick C."/>
            <person name="O'Laughlin M."/>
            <person name="Godfrey J."/>
            <person name="Miner T."/>
            <person name="Herter B."/>
            <person name="Appelbaum E."/>
            <person name="Cordes M."/>
            <person name="Lek S."/>
            <person name="Wollam A."/>
            <person name="Pepin K.H."/>
            <person name="Palsikar V.B."/>
            <person name="Mitreva M."/>
            <person name="Wilson R.K."/>
        </authorList>
    </citation>
    <scope>NUCLEOTIDE SEQUENCE [LARGE SCALE GENOMIC DNA]</scope>
    <source>
        <strain evidence="1 2">ATCC 12856</strain>
    </source>
</reference>
<gene>
    <name evidence="1" type="ORF">HMPREF0083_01270</name>
</gene>
<keyword evidence="2" id="KW-1185">Reference proteome</keyword>
<proteinExistence type="predicted"/>
<name>U1YIM3_ANEAE</name>
<dbReference type="EMBL" id="AWSJ01000085">
    <property type="protein sequence ID" value="ERI10641.1"/>
    <property type="molecule type" value="Genomic_DNA"/>
</dbReference>
<dbReference type="AlphaFoldDB" id="U1YIM3"/>
<organism evidence="1 2">
    <name type="scientific">Aneurinibacillus aneurinilyticus ATCC 12856</name>
    <dbReference type="NCBI Taxonomy" id="649747"/>
    <lineage>
        <taxon>Bacteria</taxon>
        <taxon>Bacillati</taxon>
        <taxon>Bacillota</taxon>
        <taxon>Bacilli</taxon>
        <taxon>Bacillales</taxon>
        <taxon>Paenibacillaceae</taxon>
        <taxon>Aneurinibacillus group</taxon>
        <taxon>Aneurinibacillus</taxon>
    </lineage>
</organism>
<dbReference type="STRING" id="649747.HMPREF0083_01270"/>
<dbReference type="Proteomes" id="UP000016511">
    <property type="component" value="Unassembled WGS sequence"/>
</dbReference>
<accession>U1YIM3</accession>
<dbReference type="HOGENOM" id="CLU_3303860_0_0_9"/>
<protein>
    <submittedName>
        <fullName evidence="1">Uncharacterized protein</fullName>
    </submittedName>
</protein>
<sequence>MVVYASLKILLFWITIQTIHHDRRKKMKNQLLYCKMPPF</sequence>
<evidence type="ECO:0000313" key="2">
    <source>
        <dbReference type="Proteomes" id="UP000016511"/>
    </source>
</evidence>
<evidence type="ECO:0000313" key="1">
    <source>
        <dbReference type="EMBL" id="ERI10641.1"/>
    </source>
</evidence>